<feature type="compositionally biased region" description="Low complexity" evidence="5">
    <location>
        <begin position="297"/>
        <end position="313"/>
    </location>
</feature>
<dbReference type="OrthoDB" id="18087at2759"/>
<evidence type="ECO:0000256" key="3">
    <source>
        <dbReference type="ARBA" id="ARBA00023161"/>
    </source>
</evidence>
<evidence type="ECO:0000256" key="1">
    <source>
        <dbReference type="ARBA" id="ARBA00004123"/>
    </source>
</evidence>
<feature type="domain" description="UPF3" evidence="6">
    <location>
        <begin position="33"/>
        <end position="203"/>
    </location>
</feature>
<dbReference type="Gene3D" id="3.30.70.330">
    <property type="match status" value="2"/>
</dbReference>
<evidence type="ECO:0000256" key="5">
    <source>
        <dbReference type="SAM" id="MobiDB-lite"/>
    </source>
</evidence>
<dbReference type="GO" id="GO:0045727">
    <property type="term" value="P:positive regulation of translation"/>
    <property type="evidence" value="ECO:0007669"/>
    <property type="project" value="TreeGrafter"/>
</dbReference>
<evidence type="ECO:0000256" key="2">
    <source>
        <dbReference type="ARBA" id="ARBA00005991"/>
    </source>
</evidence>
<feature type="compositionally biased region" description="Pro residues" evidence="5">
    <location>
        <begin position="375"/>
        <end position="385"/>
    </location>
</feature>
<comment type="subcellular location">
    <subcellularLocation>
        <location evidence="1">Nucleus</location>
    </subcellularLocation>
</comment>
<sequence>MPPKVIARNNDRPGVLPVNAAARAAPTKTSSTRLKLEIRRLPPSLTLTEFEEVLGDEWKLGKGKTDWREYRPGKLRAPGKLPEQSRCYLHLATESYVKDFEQRFLSVVFQDKAGTHRNADLKHLPPTLSFATSQRTPLQVKQRLDSRQGTIDQDSEFIAFLEAETQPLVKPTALLEALGAEKQKGEERVKSTPLIEDLREKKALRAKAAAEKVDKKRLDDKKAANGSKDGVSAGAEKDMKAGQQARVEQAAKEAAKVLTKQAVAKQQLPTPAQPANAKAASPARMRKTVQSPRQQNATPAVPLTASTPSTTPAGPAPDRRPPHQRQRGNAEGIKKMLQKDLGIRPKPVPTTQPTTTPASQPVNATTTPATSSPVAAPPAAQPPTQPKATSTPLKPTPIAAPPSQPAPISLKAYLKHANPSQGMTEMLLHRALAEYGDVVNVTIDPRKGTAIAVFKDTEGLKKAMAARKIVVAKGAVEVLEFRDRGGGERLGVGVGAGPRGGGSVRGRGGIRGGRGGGAVRGGMGSSPVAAAVVGPSAAGATAAGTPAAGTPTVSTPAVSTPAASTPAASTPAASTPAASTPAASTPAASTPAVGTPAVGNPVADPPAASVPNAPAPAGL</sequence>
<dbReference type="GO" id="GO:0003729">
    <property type="term" value="F:mRNA binding"/>
    <property type="evidence" value="ECO:0007669"/>
    <property type="project" value="TreeGrafter"/>
</dbReference>
<dbReference type="PANTHER" id="PTHR13112:SF0">
    <property type="entry name" value="FI21285P1"/>
    <property type="match status" value="1"/>
</dbReference>
<feature type="compositionally biased region" description="Low complexity" evidence="5">
    <location>
        <begin position="364"/>
        <end position="374"/>
    </location>
</feature>
<gene>
    <name evidence="7" type="ORF">B0A54_06629</name>
</gene>
<dbReference type="InterPro" id="IPR012677">
    <property type="entry name" value="Nucleotide-bd_a/b_plait_sf"/>
</dbReference>
<feature type="compositionally biased region" description="Gly residues" evidence="5">
    <location>
        <begin position="492"/>
        <end position="524"/>
    </location>
</feature>
<organism evidence="7 8">
    <name type="scientific">Friedmanniomyces endolithicus</name>
    <dbReference type="NCBI Taxonomy" id="329885"/>
    <lineage>
        <taxon>Eukaryota</taxon>
        <taxon>Fungi</taxon>
        <taxon>Dikarya</taxon>
        <taxon>Ascomycota</taxon>
        <taxon>Pezizomycotina</taxon>
        <taxon>Dothideomycetes</taxon>
        <taxon>Dothideomycetidae</taxon>
        <taxon>Mycosphaerellales</taxon>
        <taxon>Teratosphaeriaceae</taxon>
        <taxon>Friedmanniomyces</taxon>
    </lineage>
</organism>
<dbReference type="InterPro" id="IPR035979">
    <property type="entry name" value="RBD_domain_sf"/>
</dbReference>
<proteinExistence type="inferred from homology"/>
<keyword evidence="3" id="KW-0866">Nonsense-mediated mRNA decay</keyword>
<dbReference type="AlphaFoldDB" id="A0A4U0V078"/>
<dbReference type="SUPFAM" id="SSF54928">
    <property type="entry name" value="RNA-binding domain, RBD"/>
    <property type="match status" value="2"/>
</dbReference>
<feature type="region of interest" description="Disordered" evidence="5">
    <location>
        <begin position="492"/>
        <end position="525"/>
    </location>
</feature>
<keyword evidence="4" id="KW-0539">Nucleus</keyword>
<dbReference type="PANTHER" id="PTHR13112">
    <property type="entry name" value="UPF3 REGULATOR OF NONSENSE TRANSCRIPTS-LIKE PROTEIN"/>
    <property type="match status" value="1"/>
</dbReference>
<feature type="region of interest" description="Disordered" evidence="5">
    <location>
        <begin position="1"/>
        <end position="29"/>
    </location>
</feature>
<feature type="region of interest" description="Disordered" evidence="5">
    <location>
        <begin position="210"/>
        <end position="404"/>
    </location>
</feature>
<protein>
    <recommendedName>
        <fullName evidence="6">UPF3 domain-containing protein</fullName>
    </recommendedName>
</protein>
<dbReference type="Pfam" id="PF03467">
    <property type="entry name" value="Smg4_UPF3"/>
    <property type="match status" value="1"/>
</dbReference>
<feature type="compositionally biased region" description="Basic and acidic residues" evidence="5">
    <location>
        <begin position="332"/>
        <end position="343"/>
    </location>
</feature>
<reference evidence="7 8" key="1">
    <citation type="submission" date="2017-03" db="EMBL/GenBank/DDBJ databases">
        <title>Genomes of endolithic fungi from Antarctica.</title>
        <authorList>
            <person name="Coleine C."/>
            <person name="Masonjones S."/>
            <person name="Stajich J.E."/>
        </authorList>
    </citation>
    <scope>NUCLEOTIDE SEQUENCE [LARGE SCALE GENOMIC DNA]</scope>
    <source>
        <strain evidence="7 8">CCFEE 5311</strain>
    </source>
</reference>
<dbReference type="CDD" id="cd12455">
    <property type="entry name" value="RRM_like_Smg4_UPF3"/>
    <property type="match status" value="1"/>
</dbReference>
<comment type="caution">
    <text evidence="7">The sequence shown here is derived from an EMBL/GenBank/DDBJ whole genome shotgun (WGS) entry which is preliminary data.</text>
</comment>
<feature type="compositionally biased region" description="Pro residues" evidence="5">
    <location>
        <begin position="394"/>
        <end position="404"/>
    </location>
</feature>
<name>A0A4U0V078_9PEZI</name>
<comment type="similarity">
    <text evidence="2">Belongs to the RENT3 family.</text>
</comment>
<feature type="compositionally biased region" description="Basic and acidic residues" evidence="5">
    <location>
        <begin position="210"/>
        <end position="223"/>
    </location>
</feature>
<dbReference type="InterPro" id="IPR005120">
    <property type="entry name" value="UPF3_dom"/>
</dbReference>
<feature type="region of interest" description="Disordered" evidence="5">
    <location>
        <begin position="539"/>
        <end position="619"/>
    </location>
</feature>
<dbReference type="EMBL" id="NAJP01000025">
    <property type="protein sequence ID" value="TKA41948.1"/>
    <property type="molecule type" value="Genomic_DNA"/>
</dbReference>
<evidence type="ECO:0000259" key="6">
    <source>
        <dbReference type="Pfam" id="PF03467"/>
    </source>
</evidence>
<evidence type="ECO:0000256" key="4">
    <source>
        <dbReference type="ARBA" id="ARBA00023242"/>
    </source>
</evidence>
<dbReference type="STRING" id="329885.A0A4U0V078"/>
<dbReference type="GO" id="GO:0005737">
    <property type="term" value="C:cytoplasm"/>
    <property type="evidence" value="ECO:0007669"/>
    <property type="project" value="TreeGrafter"/>
</dbReference>
<dbReference type="GO" id="GO:0000184">
    <property type="term" value="P:nuclear-transcribed mRNA catabolic process, nonsense-mediated decay"/>
    <property type="evidence" value="ECO:0007669"/>
    <property type="project" value="UniProtKB-KW"/>
</dbReference>
<dbReference type="InterPro" id="IPR039722">
    <property type="entry name" value="Upf3"/>
</dbReference>
<dbReference type="Proteomes" id="UP000310066">
    <property type="component" value="Unassembled WGS sequence"/>
</dbReference>
<accession>A0A4U0V078</accession>
<feature type="compositionally biased region" description="Low complexity" evidence="5">
    <location>
        <begin position="269"/>
        <end position="283"/>
    </location>
</feature>
<evidence type="ECO:0000313" key="8">
    <source>
        <dbReference type="Proteomes" id="UP000310066"/>
    </source>
</evidence>
<dbReference type="GO" id="GO:0005730">
    <property type="term" value="C:nucleolus"/>
    <property type="evidence" value="ECO:0007669"/>
    <property type="project" value="TreeGrafter"/>
</dbReference>
<evidence type="ECO:0000313" key="7">
    <source>
        <dbReference type="EMBL" id="TKA41948.1"/>
    </source>
</evidence>